<dbReference type="Proteomes" id="UP000485058">
    <property type="component" value="Unassembled WGS sequence"/>
</dbReference>
<dbReference type="AlphaFoldDB" id="A0A699ZFJ6"/>
<gene>
    <name evidence="2" type="ORF">HaLaN_14889</name>
</gene>
<reference evidence="2 3" key="1">
    <citation type="submission" date="2020-02" db="EMBL/GenBank/DDBJ databases">
        <title>Draft genome sequence of Haematococcus lacustris strain NIES-144.</title>
        <authorList>
            <person name="Morimoto D."/>
            <person name="Nakagawa S."/>
            <person name="Yoshida T."/>
            <person name="Sawayama S."/>
        </authorList>
    </citation>
    <scope>NUCLEOTIDE SEQUENCE [LARGE SCALE GENOMIC DNA]</scope>
    <source>
        <strain evidence="2 3">NIES-144</strain>
    </source>
</reference>
<comment type="caution">
    <text evidence="2">The sequence shown here is derived from an EMBL/GenBank/DDBJ whole genome shotgun (WGS) entry which is preliminary data.</text>
</comment>
<keyword evidence="1" id="KW-0812">Transmembrane</keyword>
<accession>A0A699ZFJ6</accession>
<evidence type="ECO:0000313" key="3">
    <source>
        <dbReference type="Proteomes" id="UP000485058"/>
    </source>
</evidence>
<evidence type="ECO:0000313" key="2">
    <source>
        <dbReference type="EMBL" id="GFH18139.1"/>
    </source>
</evidence>
<keyword evidence="3" id="KW-1185">Reference proteome</keyword>
<keyword evidence="1" id="KW-1133">Transmembrane helix</keyword>
<dbReference type="EMBL" id="BLLF01001253">
    <property type="protein sequence ID" value="GFH18139.1"/>
    <property type="molecule type" value="Genomic_DNA"/>
</dbReference>
<evidence type="ECO:0000256" key="1">
    <source>
        <dbReference type="SAM" id="Phobius"/>
    </source>
</evidence>
<protein>
    <submittedName>
        <fullName evidence="2">Uncharacterized protein</fullName>
    </submittedName>
</protein>
<name>A0A699ZFJ6_HAELA</name>
<proteinExistence type="predicted"/>
<organism evidence="2 3">
    <name type="scientific">Haematococcus lacustris</name>
    <name type="common">Green alga</name>
    <name type="synonym">Haematococcus pluvialis</name>
    <dbReference type="NCBI Taxonomy" id="44745"/>
    <lineage>
        <taxon>Eukaryota</taxon>
        <taxon>Viridiplantae</taxon>
        <taxon>Chlorophyta</taxon>
        <taxon>core chlorophytes</taxon>
        <taxon>Chlorophyceae</taxon>
        <taxon>CS clade</taxon>
        <taxon>Chlamydomonadales</taxon>
        <taxon>Haematococcaceae</taxon>
        <taxon>Haematococcus</taxon>
    </lineage>
</organism>
<keyword evidence="1" id="KW-0472">Membrane</keyword>
<sequence length="62" mass="6962">MRLHGAQEKVLERYSKKVGVPRLEEKAAIKSQKRWGTRKQLVLFFGNAVIGIRGGWGAKAVL</sequence>
<feature type="transmembrane region" description="Helical" evidence="1">
    <location>
        <begin position="41"/>
        <end position="58"/>
    </location>
</feature>